<dbReference type="PANTHER" id="PTHR23419">
    <property type="entry name" value="DIVALENT CATION TOLERANCE CUTA-RELATED"/>
    <property type="match status" value="1"/>
</dbReference>
<dbReference type="Proteomes" id="UP001575181">
    <property type="component" value="Unassembled WGS sequence"/>
</dbReference>
<dbReference type="Pfam" id="PF03091">
    <property type="entry name" value="CutA1"/>
    <property type="match status" value="1"/>
</dbReference>
<comment type="similarity">
    <text evidence="1">Belongs to the CutA family.</text>
</comment>
<evidence type="ECO:0000256" key="1">
    <source>
        <dbReference type="ARBA" id="ARBA00010169"/>
    </source>
</evidence>
<sequence>MNIVVYTTCPDEDVARRISHKVVSEQLAACVHSHPAGTSVFEWEGKVEEESEILLMIKTKEKLYEALEAAILEQHPYDVPEIIAVSIDNGLASYLRWIDHLD</sequence>
<evidence type="ECO:0000313" key="3">
    <source>
        <dbReference type="Proteomes" id="UP001575181"/>
    </source>
</evidence>
<evidence type="ECO:0000313" key="2">
    <source>
        <dbReference type="EMBL" id="MFA9460105.1"/>
    </source>
</evidence>
<organism evidence="2 3">
    <name type="scientific">Thiohalorhabdus methylotrophus</name>
    <dbReference type="NCBI Taxonomy" id="3242694"/>
    <lineage>
        <taxon>Bacteria</taxon>
        <taxon>Pseudomonadati</taxon>
        <taxon>Pseudomonadota</taxon>
        <taxon>Gammaproteobacteria</taxon>
        <taxon>Thiohalorhabdales</taxon>
        <taxon>Thiohalorhabdaceae</taxon>
        <taxon>Thiohalorhabdus</taxon>
    </lineage>
</organism>
<name>A0ABV4TRY9_9GAMM</name>
<gene>
    <name evidence="2" type="primary">cutA</name>
    <name evidence="2" type="ORF">ACERLL_04635</name>
</gene>
<dbReference type="InterPro" id="IPR004323">
    <property type="entry name" value="Ion_tolerance_CutA"/>
</dbReference>
<dbReference type="Gene3D" id="3.30.70.120">
    <property type="match status" value="1"/>
</dbReference>
<dbReference type="SUPFAM" id="SSF54913">
    <property type="entry name" value="GlnB-like"/>
    <property type="match status" value="1"/>
</dbReference>
<dbReference type="EMBL" id="JBGUAW010000003">
    <property type="protein sequence ID" value="MFA9460105.1"/>
    <property type="molecule type" value="Genomic_DNA"/>
</dbReference>
<dbReference type="RefSeq" id="WP_373654893.1">
    <property type="nucleotide sequence ID" value="NZ_JBGUAW010000003.1"/>
</dbReference>
<reference evidence="2 3" key="1">
    <citation type="submission" date="2024-08" db="EMBL/GenBank/DDBJ databases">
        <title>Whole-genome sequencing of halo(alkali)philic microorganisms from hypersaline lakes.</title>
        <authorList>
            <person name="Sorokin D.Y."/>
            <person name="Merkel A.Y."/>
            <person name="Messina E."/>
            <person name="Yakimov M."/>
        </authorList>
    </citation>
    <scope>NUCLEOTIDE SEQUENCE [LARGE SCALE GENOMIC DNA]</scope>
    <source>
        <strain evidence="2 3">Cl-TMA</strain>
    </source>
</reference>
<keyword evidence="3" id="KW-1185">Reference proteome</keyword>
<dbReference type="InterPro" id="IPR015867">
    <property type="entry name" value="N-reg_PII/ATP_PRibTrfase_C"/>
</dbReference>
<proteinExistence type="inferred from homology"/>
<dbReference type="PANTHER" id="PTHR23419:SF8">
    <property type="entry name" value="FI09726P"/>
    <property type="match status" value="1"/>
</dbReference>
<dbReference type="InterPro" id="IPR011322">
    <property type="entry name" value="N-reg_PII-like_a/b"/>
</dbReference>
<protein>
    <submittedName>
        <fullName evidence="2">Divalent-cation tolerance protein CutA</fullName>
    </submittedName>
</protein>
<comment type="caution">
    <text evidence="2">The sequence shown here is derived from an EMBL/GenBank/DDBJ whole genome shotgun (WGS) entry which is preliminary data.</text>
</comment>
<accession>A0ABV4TRY9</accession>